<evidence type="ECO:0000313" key="2">
    <source>
        <dbReference type="EMBL" id="KAK1418175.1"/>
    </source>
</evidence>
<organism evidence="2 3">
    <name type="scientific">Tagetes erecta</name>
    <name type="common">African marigold</name>
    <dbReference type="NCBI Taxonomy" id="13708"/>
    <lineage>
        <taxon>Eukaryota</taxon>
        <taxon>Viridiplantae</taxon>
        <taxon>Streptophyta</taxon>
        <taxon>Embryophyta</taxon>
        <taxon>Tracheophyta</taxon>
        <taxon>Spermatophyta</taxon>
        <taxon>Magnoliopsida</taxon>
        <taxon>eudicotyledons</taxon>
        <taxon>Gunneridae</taxon>
        <taxon>Pentapetalae</taxon>
        <taxon>asterids</taxon>
        <taxon>campanulids</taxon>
        <taxon>Asterales</taxon>
        <taxon>Asteraceae</taxon>
        <taxon>Asteroideae</taxon>
        <taxon>Heliantheae alliance</taxon>
        <taxon>Tageteae</taxon>
        <taxon>Tagetes</taxon>
    </lineage>
</organism>
<sequence length="158" mass="17940">MWELNLGFRSAAVLFLTSTCFISLVQPTGHTRGPDTTLGLLYKEQRIVPVSIWKYIKTDSGNIPCHETYEKVAQERHTDITTAEWIPRCKSTSKDLPLFFSDHLTPKETSDSNLSAEQPLIELNKIPFLRDHVSLGTIGSCLEPGWNLTVRLRRRSVL</sequence>
<feature type="chain" id="PRO_5042124202" evidence="1">
    <location>
        <begin position="28"/>
        <end position="158"/>
    </location>
</feature>
<name>A0AAD8K878_TARER</name>
<feature type="signal peptide" evidence="1">
    <location>
        <begin position="1"/>
        <end position="27"/>
    </location>
</feature>
<keyword evidence="3" id="KW-1185">Reference proteome</keyword>
<evidence type="ECO:0000313" key="3">
    <source>
        <dbReference type="Proteomes" id="UP001229421"/>
    </source>
</evidence>
<evidence type="ECO:0000256" key="1">
    <source>
        <dbReference type="SAM" id="SignalP"/>
    </source>
</evidence>
<gene>
    <name evidence="2" type="ORF">QVD17_27316</name>
</gene>
<keyword evidence="1" id="KW-0732">Signal</keyword>
<proteinExistence type="predicted"/>
<reference evidence="2" key="1">
    <citation type="journal article" date="2023" name="bioRxiv">
        <title>Improved chromosome-level genome assembly for marigold (Tagetes erecta).</title>
        <authorList>
            <person name="Jiang F."/>
            <person name="Yuan L."/>
            <person name="Wang S."/>
            <person name="Wang H."/>
            <person name="Xu D."/>
            <person name="Wang A."/>
            <person name="Fan W."/>
        </authorList>
    </citation>
    <scope>NUCLEOTIDE SEQUENCE</scope>
    <source>
        <strain evidence="2">WSJ</strain>
        <tissue evidence="2">Leaf</tissue>
    </source>
</reference>
<dbReference type="EMBL" id="JAUHHV010000007">
    <property type="protein sequence ID" value="KAK1418175.1"/>
    <property type="molecule type" value="Genomic_DNA"/>
</dbReference>
<accession>A0AAD8K878</accession>
<comment type="caution">
    <text evidence="2">The sequence shown here is derived from an EMBL/GenBank/DDBJ whole genome shotgun (WGS) entry which is preliminary data.</text>
</comment>
<protein>
    <submittedName>
        <fullName evidence="2">Uncharacterized protein</fullName>
    </submittedName>
</protein>
<dbReference type="Proteomes" id="UP001229421">
    <property type="component" value="Unassembled WGS sequence"/>
</dbReference>
<dbReference type="AlphaFoldDB" id="A0AAD8K878"/>